<proteinExistence type="predicted"/>
<accession>A0A8S1V757</accession>
<reference evidence="1" key="1">
    <citation type="submission" date="2021-01" db="EMBL/GenBank/DDBJ databases">
        <authorList>
            <consortium name="Genoscope - CEA"/>
            <person name="William W."/>
        </authorList>
    </citation>
    <scope>NUCLEOTIDE SEQUENCE</scope>
</reference>
<comment type="caution">
    <text evidence="1">The sequence shown here is derived from an EMBL/GenBank/DDBJ whole genome shotgun (WGS) entry which is preliminary data.</text>
</comment>
<sequence length="438" mass="52170">MDKVMYFWLFNYIINLLRGNTKISNFRLIKVSLQVFVSFQGTMVYQIKLQPFIIFFIKQRQCIQQFFYFNRKRNQLKMNQLLVREQNQSDCINVNIVVLLQQASLNLQTSIPSEIPLYIFINGIKEQIFAQRMQTQYEEHLELQLDTGMFISQYENKTLQMLGFKNNCTLYIRLKLLGYQTKTKNNNRLYKVLVDLKNTNIQLFVEQLKTTPVSSVFHDILVELFQNYQIDPSLPFIFFINGAEVQPFDVRLIQDFQTKEGIIIQLMVPKIQPNQDSQEKSKFALIKSKQIKRFQRKIIMIEGIDKMQFFTYNDISLQEIFEKIKEDFQLQHSAQQYQINNEISYDLCNIYTINDFKFAIQQNVVTLIGEFYKKIKIKGFLDGNGFIIEETMPINTSMIEFLKDFKYKLFGPKQNNFNQEIIEQNNYQVVVHWSSIKK</sequence>
<dbReference type="AlphaFoldDB" id="A0A8S1V757"/>
<dbReference type="OrthoDB" id="319299at2759"/>
<organism evidence="1 2">
    <name type="scientific">Paramecium octaurelia</name>
    <dbReference type="NCBI Taxonomy" id="43137"/>
    <lineage>
        <taxon>Eukaryota</taxon>
        <taxon>Sar</taxon>
        <taxon>Alveolata</taxon>
        <taxon>Ciliophora</taxon>
        <taxon>Intramacronucleata</taxon>
        <taxon>Oligohymenophorea</taxon>
        <taxon>Peniculida</taxon>
        <taxon>Parameciidae</taxon>
        <taxon>Paramecium</taxon>
    </lineage>
</organism>
<gene>
    <name evidence="1" type="ORF">POCTA_138.1.T0590046</name>
</gene>
<evidence type="ECO:0000313" key="1">
    <source>
        <dbReference type="EMBL" id="CAD8171822.1"/>
    </source>
</evidence>
<name>A0A8S1V757_PAROT</name>
<dbReference type="Proteomes" id="UP000683925">
    <property type="component" value="Unassembled WGS sequence"/>
</dbReference>
<evidence type="ECO:0000313" key="2">
    <source>
        <dbReference type="Proteomes" id="UP000683925"/>
    </source>
</evidence>
<dbReference type="OMA" id="CINVNIV"/>
<protein>
    <submittedName>
        <fullName evidence="1">Uncharacterized protein</fullName>
    </submittedName>
</protein>
<keyword evidence="2" id="KW-1185">Reference proteome</keyword>
<dbReference type="EMBL" id="CAJJDP010000058">
    <property type="protein sequence ID" value="CAD8171822.1"/>
    <property type="molecule type" value="Genomic_DNA"/>
</dbReference>